<keyword evidence="10" id="KW-0464">Manganese</keyword>
<evidence type="ECO:0000256" key="10">
    <source>
        <dbReference type="ARBA" id="ARBA00023211"/>
    </source>
</evidence>
<dbReference type="InterPro" id="IPR015798">
    <property type="entry name" value="Cu_amine_oxidase_C"/>
</dbReference>
<comment type="cofactor">
    <cofactor evidence="2">
        <name>Mn(2+)</name>
        <dbReference type="ChEBI" id="CHEBI:29035"/>
    </cofactor>
</comment>
<evidence type="ECO:0000259" key="15">
    <source>
        <dbReference type="Pfam" id="PF02728"/>
    </source>
</evidence>
<reference evidence="16 17" key="1">
    <citation type="submission" date="2024-08" db="EMBL/GenBank/DDBJ databases">
        <authorList>
            <person name="Cucini C."/>
            <person name="Frati F."/>
        </authorList>
    </citation>
    <scope>NUCLEOTIDE SEQUENCE [LARGE SCALE GENOMIC DNA]</scope>
</reference>
<dbReference type="InterPro" id="IPR015802">
    <property type="entry name" value="Cu_amine_oxidase_N3"/>
</dbReference>
<organism evidence="16 17">
    <name type="scientific">Orchesella dallaii</name>
    <dbReference type="NCBI Taxonomy" id="48710"/>
    <lineage>
        <taxon>Eukaryota</taxon>
        <taxon>Metazoa</taxon>
        <taxon>Ecdysozoa</taxon>
        <taxon>Arthropoda</taxon>
        <taxon>Hexapoda</taxon>
        <taxon>Collembola</taxon>
        <taxon>Entomobryomorpha</taxon>
        <taxon>Entomobryoidea</taxon>
        <taxon>Orchesellidae</taxon>
        <taxon>Orchesellinae</taxon>
        <taxon>Orchesella</taxon>
    </lineage>
</organism>
<evidence type="ECO:0000256" key="9">
    <source>
        <dbReference type="ARBA" id="ARBA00023008"/>
    </source>
</evidence>
<dbReference type="Proteomes" id="UP001642540">
    <property type="component" value="Unassembled WGS sequence"/>
</dbReference>
<dbReference type="PANTHER" id="PTHR10638:SF86">
    <property type="entry name" value="COPPER AMINE OXIDASE 1-RELATED"/>
    <property type="match status" value="1"/>
</dbReference>
<comment type="similarity">
    <text evidence="4 11">Belongs to the copper/topaquinone oxidase family.</text>
</comment>
<keyword evidence="8 11" id="KW-0560">Oxidoreductase</keyword>
<evidence type="ECO:0000256" key="1">
    <source>
        <dbReference type="ARBA" id="ARBA00001935"/>
    </source>
</evidence>
<evidence type="ECO:0000259" key="14">
    <source>
        <dbReference type="Pfam" id="PF02727"/>
    </source>
</evidence>
<evidence type="ECO:0000256" key="11">
    <source>
        <dbReference type="RuleBase" id="RU000672"/>
    </source>
</evidence>
<evidence type="ECO:0000313" key="16">
    <source>
        <dbReference type="EMBL" id="CAL8074401.1"/>
    </source>
</evidence>
<feature type="domain" description="Copper amine oxidase N3-terminal" evidence="15">
    <location>
        <begin position="131"/>
        <end position="215"/>
    </location>
</feature>
<evidence type="ECO:0000256" key="5">
    <source>
        <dbReference type="ARBA" id="ARBA00011738"/>
    </source>
</evidence>
<dbReference type="EMBL" id="CAXLJM020000007">
    <property type="protein sequence ID" value="CAL8074401.1"/>
    <property type="molecule type" value="Genomic_DNA"/>
</dbReference>
<keyword evidence="9 11" id="KW-0186">Copper</keyword>
<evidence type="ECO:0000256" key="7">
    <source>
        <dbReference type="ARBA" id="ARBA00022772"/>
    </source>
</evidence>
<dbReference type="PANTHER" id="PTHR10638">
    <property type="entry name" value="COPPER AMINE OXIDASE"/>
    <property type="match status" value="1"/>
</dbReference>
<proteinExistence type="inferred from homology"/>
<dbReference type="EC" id="1.4.3.-" evidence="11"/>
<accession>A0ABP1PRD6</accession>
<feature type="chain" id="PRO_5047476578" description="Amine oxidase" evidence="12">
    <location>
        <begin position="23"/>
        <end position="689"/>
    </location>
</feature>
<dbReference type="InterPro" id="IPR000269">
    <property type="entry name" value="Cu_amine_oxidase"/>
</dbReference>
<dbReference type="Pfam" id="PF02727">
    <property type="entry name" value="Cu_amine_oxidN2"/>
    <property type="match status" value="1"/>
</dbReference>
<comment type="cofactor">
    <cofactor evidence="1">
        <name>Cu cation</name>
        <dbReference type="ChEBI" id="CHEBI:23378"/>
    </cofactor>
</comment>
<evidence type="ECO:0000259" key="13">
    <source>
        <dbReference type="Pfam" id="PF01179"/>
    </source>
</evidence>
<evidence type="ECO:0000313" key="17">
    <source>
        <dbReference type="Proteomes" id="UP001642540"/>
    </source>
</evidence>
<keyword evidence="7 11" id="KW-0801">TPQ</keyword>
<dbReference type="Pfam" id="PF02728">
    <property type="entry name" value="Cu_amine_oxidN3"/>
    <property type="match status" value="1"/>
</dbReference>
<feature type="domain" description="Copper amine oxidase N2-terminal" evidence="14">
    <location>
        <begin position="23"/>
        <end position="112"/>
    </location>
</feature>
<comment type="cofactor">
    <cofactor evidence="3">
        <name>Zn(2+)</name>
        <dbReference type="ChEBI" id="CHEBI:29105"/>
    </cofactor>
</comment>
<dbReference type="Pfam" id="PF01179">
    <property type="entry name" value="Cu_amine_oxid"/>
    <property type="match status" value="1"/>
</dbReference>
<dbReference type="InterPro" id="IPR036460">
    <property type="entry name" value="Cu_amine_oxidase_C_sf"/>
</dbReference>
<evidence type="ECO:0000256" key="8">
    <source>
        <dbReference type="ARBA" id="ARBA00023002"/>
    </source>
</evidence>
<evidence type="ECO:0000256" key="3">
    <source>
        <dbReference type="ARBA" id="ARBA00001947"/>
    </source>
</evidence>
<feature type="domain" description="Copper amine oxidase catalytic" evidence="13">
    <location>
        <begin position="260"/>
        <end position="665"/>
    </location>
</feature>
<evidence type="ECO:0000256" key="4">
    <source>
        <dbReference type="ARBA" id="ARBA00007983"/>
    </source>
</evidence>
<evidence type="ECO:0000256" key="12">
    <source>
        <dbReference type="SAM" id="SignalP"/>
    </source>
</evidence>
<comment type="subunit">
    <text evidence="5">Homodimer.</text>
</comment>
<name>A0ABP1PRD6_9HEXA</name>
<dbReference type="InterPro" id="IPR016182">
    <property type="entry name" value="Cu_amine_oxidase_N-reg"/>
</dbReference>
<gene>
    <name evidence="16" type="ORF">ODALV1_LOCUS2876</name>
</gene>
<keyword evidence="6 11" id="KW-0479">Metal-binding</keyword>
<comment type="caution">
    <text evidence="16">The sequence shown here is derived from an EMBL/GenBank/DDBJ whole genome shotgun (WGS) entry which is preliminary data.</text>
</comment>
<keyword evidence="17" id="KW-1185">Reference proteome</keyword>
<keyword evidence="12" id="KW-0732">Signal</keyword>
<dbReference type="SUPFAM" id="SSF54416">
    <property type="entry name" value="Amine oxidase N-terminal region"/>
    <property type="match status" value="2"/>
</dbReference>
<protein>
    <recommendedName>
        <fullName evidence="11">Amine oxidase</fullName>
        <ecNumber evidence="11">1.4.3.-</ecNumber>
    </recommendedName>
</protein>
<feature type="signal peptide" evidence="12">
    <location>
        <begin position="1"/>
        <end position="22"/>
    </location>
</feature>
<sequence length="689" mass="78047">MARPFPISILVILCLSDTNGQGHPLDPLTAAEIQLSVDIVHNTFPIIRDQDWRFNWITLKEPEKVLLLPSFLGATDPSINSIPRKAFIILMERTTNTIAEVVVNLHTRTVEEFSKLPQGTQTFVNEIDELIAEEAIRKDEEIEKRCREMGWSDMNDVVLDFWSVTYKDSPALKNSSRPIQVFFYGQLFPGDNFFAHPFDFTAAVDVTTQRVVAIDYLPTHSDYNTENRDGNICPKTPANYNPKFRDENFLRKDVKPIFFKQPDGPGFQLRGNEITWQKFNMRVGFNGRDGLLIHHVSYNDGGIKRPLFYRMSLASLFVPYGDPRPPFQRKFPFDQEQFTLGYLAINQKEAGICVGGQVAYLDVYLNDEFGVPNRQKACICIYEEDAGLLWSHLDVDGKVLHTRSQRLTISSFYNLGNYDYIVSWRFYQDASVEFHSQLHGIVSTTLLAKGVTDSGGFGIAVAPQINGQYHQHNFVVRVDPTIDGESNSVSAFDIVPVPAATGSKTNPYGQGFTYQVTPLRTPAEARTNISPSTGRTWLINNPQKIHPYTKRPVSWKLIPFVGPPLFVRKDSPLHPFCAFADYNVWVTKYKEGQVYPGGLYNNGTSGLPEWVNTNPNVDITQTDLVLWYVFGFTHLPRTEDFPVMPGEVANFFLKPTNFFLENPAIDVPPPKPAQTVVQSKHLNIKNEKG</sequence>
<dbReference type="Gene3D" id="2.70.98.20">
    <property type="entry name" value="Copper amine oxidase, catalytic domain"/>
    <property type="match status" value="1"/>
</dbReference>
<comment type="PTM">
    <text evidence="11">Topaquinone (TPQ) is generated by copper-dependent autoxidation of a specific tyrosyl residue.</text>
</comment>
<comment type="cofactor">
    <cofactor evidence="11">
        <name>Cu cation</name>
        <dbReference type="ChEBI" id="CHEBI:23378"/>
    </cofactor>
    <text evidence="11">Contains 1 topaquinone per subunit.</text>
</comment>
<dbReference type="Gene3D" id="3.10.450.40">
    <property type="match status" value="2"/>
</dbReference>
<dbReference type="SUPFAM" id="SSF49998">
    <property type="entry name" value="Amine oxidase catalytic domain"/>
    <property type="match status" value="1"/>
</dbReference>
<dbReference type="InterPro" id="IPR015800">
    <property type="entry name" value="Cu_amine_oxidase_N2"/>
</dbReference>
<evidence type="ECO:0000256" key="2">
    <source>
        <dbReference type="ARBA" id="ARBA00001936"/>
    </source>
</evidence>
<evidence type="ECO:0000256" key="6">
    <source>
        <dbReference type="ARBA" id="ARBA00022723"/>
    </source>
</evidence>